<gene>
    <name evidence="1" type="ORF">D7Z26_05900</name>
</gene>
<evidence type="ECO:0000313" key="1">
    <source>
        <dbReference type="EMBL" id="RKP56174.1"/>
    </source>
</evidence>
<evidence type="ECO:0000313" key="2">
    <source>
        <dbReference type="Proteomes" id="UP000282076"/>
    </source>
</evidence>
<organism evidence="1 2">
    <name type="scientific">Cohnella endophytica</name>
    <dbReference type="NCBI Taxonomy" id="2419778"/>
    <lineage>
        <taxon>Bacteria</taxon>
        <taxon>Bacillati</taxon>
        <taxon>Bacillota</taxon>
        <taxon>Bacilli</taxon>
        <taxon>Bacillales</taxon>
        <taxon>Paenibacillaceae</taxon>
        <taxon>Cohnella</taxon>
    </lineage>
</organism>
<proteinExistence type="predicted"/>
<dbReference type="RefSeq" id="WP_120975141.1">
    <property type="nucleotide sequence ID" value="NZ_RBZM01000003.1"/>
</dbReference>
<dbReference type="Proteomes" id="UP000282076">
    <property type="component" value="Unassembled WGS sequence"/>
</dbReference>
<dbReference type="EMBL" id="RBZM01000003">
    <property type="protein sequence ID" value="RKP56174.1"/>
    <property type="molecule type" value="Genomic_DNA"/>
</dbReference>
<dbReference type="OrthoDB" id="2677830at2"/>
<comment type="caution">
    <text evidence="1">The sequence shown here is derived from an EMBL/GenBank/DDBJ whole genome shotgun (WGS) entry which is preliminary data.</text>
</comment>
<dbReference type="AlphaFoldDB" id="A0A494Y0A9"/>
<protein>
    <recommendedName>
        <fullName evidence="3">DUF559 domain-containing protein</fullName>
    </recommendedName>
</protein>
<sequence>MEFEAVYASFMQSHVQRRSGERRGRLLSRDFHGEKLFLRKVWMPLMGNLDGLHPEYEISDWRGRPYYADYAWQSPWGITVLFEIKGFGKHVRDMDRNGYCNELNREVFLQAMGYRVVCLAYDDVADRPEVCLTLLRLYFSQFHTANAPMSTNLLGEKEVLKFALRQAIAIRPIDVTRHLQVDYRTAKRLLDQLVVKGWLKPIRAGAGVGERIVRYEAVKDAIKYLC</sequence>
<reference evidence="1 2" key="1">
    <citation type="submission" date="2018-10" db="EMBL/GenBank/DDBJ databases">
        <title>Cohnella sp. M2MS4P-1, whole genome shotgun sequence.</title>
        <authorList>
            <person name="Tuo L."/>
        </authorList>
    </citation>
    <scope>NUCLEOTIDE SEQUENCE [LARGE SCALE GENOMIC DNA]</scope>
    <source>
        <strain evidence="1 2">M2MS4P-1</strain>
    </source>
</reference>
<accession>A0A494Y0A9</accession>
<keyword evidence="2" id="KW-1185">Reference proteome</keyword>
<name>A0A494Y0A9_9BACL</name>
<evidence type="ECO:0008006" key="3">
    <source>
        <dbReference type="Google" id="ProtNLM"/>
    </source>
</evidence>